<dbReference type="InterPro" id="IPR001789">
    <property type="entry name" value="Sig_transdc_resp-reg_receiver"/>
</dbReference>
<dbReference type="SMART" id="SM00448">
    <property type="entry name" value="REC"/>
    <property type="match status" value="1"/>
</dbReference>
<sequence>MRTVPTTSPPDRPGATPHSRGAACAPYTDARSILLGEPHPDLRAIFTRLLRRAGHHVDDACDAAAIIDTARRMQPDLIIINLQELGAPTCRALRATFGTDTTPVILLSTTLRLDARTAAKAGANTYLELPAHTQTLLYRVRILLEKPDWSDLPP</sequence>
<evidence type="ECO:0000256" key="3">
    <source>
        <dbReference type="SAM" id="MobiDB-lite"/>
    </source>
</evidence>
<organism evidence="5 6">
    <name type="scientific">Actinoplanes italicus</name>
    <dbReference type="NCBI Taxonomy" id="113567"/>
    <lineage>
        <taxon>Bacteria</taxon>
        <taxon>Bacillati</taxon>
        <taxon>Actinomycetota</taxon>
        <taxon>Actinomycetes</taxon>
        <taxon>Micromonosporales</taxon>
        <taxon>Micromonosporaceae</taxon>
        <taxon>Actinoplanes</taxon>
    </lineage>
</organism>
<protein>
    <submittedName>
        <fullName evidence="5">Response regulator receiver domain-containing protein</fullName>
    </submittedName>
</protein>
<name>A0A2T0K632_9ACTN</name>
<dbReference type="RefSeq" id="WP_106324203.1">
    <property type="nucleotide sequence ID" value="NZ_BOMO01000103.1"/>
</dbReference>
<dbReference type="InterPro" id="IPR050595">
    <property type="entry name" value="Bact_response_regulator"/>
</dbReference>
<gene>
    <name evidence="5" type="ORF">CLV67_113278</name>
</gene>
<accession>A0A2T0K632</accession>
<evidence type="ECO:0000256" key="2">
    <source>
        <dbReference type="PROSITE-ProRule" id="PRU00169"/>
    </source>
</evidence>
<dbReference type="PROSITE" id="PS50110">
    <property type="entry name" value="RESPONSE_REGULATORY"/>
    <property type="match status" value="1"/>
</dbReference>
<comment type="caution">
    <text evidence="5">The sequence shown here is derived from an EMBL/GenBank/DDBJ whole genome shotgun (WGS) entry which is preliminary data.</text>
</comment>
<keyword evidence="6" id="KW-1185">Reference proteome</keyword>
<dbReference type="PANTHER" id="PTHR44591:SF23">
    <property type="entry name" value="CHEY SUBFAMILY"/>
    <property type="match status" value="1"/>
</dbReference>
<dbReference type="PANTHER" id="PTHR44591">
    <property type="entry name" value="STRESS RESPONSE REGULATOR PROTEIN 1"/>
    <property type="match status" value="1"/>
</dbReference>
<evidence type="ECO:0000259" key="4">
    <source>
        <dbReference type="PROSITE" id="PS50110"/>
    </source>
</evidence>
<feature type="region of interest" description="Disordered" evidence="3">
    <location>
        <begin position="1"/>
        <end position="22"/>
    </location>
</feature>
<feature type="domain" description="Response regulatory" evidence="4">
    <location>
        <begin position="32"/>
        <end position="144"/>
    </location>
</feature>
<reference evidence="5 6" key="1">
    <citation type="submission" date="2018-03" db="EMBL/GenBank/DDBJ databases">
        <title>Genomic Encyclopedia of Archaeal and Bacterial Type Strains, Phase II (KMG-II): from individual species to whole genera.</title>
        <authorList>
            <person name="Goeker M."/>
        </authorList>
    </citation>
    <scope>NUCLEOTIDE SEQUENCE [LARGE SCALE GENOMIC DNA]</scope>
    <source>
        <strain evidence="5 6">DSM 43146</strain>
    </source>
</reference>
<dbReference type="AlphaFoldDB" id="A0A2T0K632"/>
<evidence type="ECO:0000313" key="6">
    <source>
        <dbReference type="Proteomes" id="UP000239415"/>
    </source>
</evidence>
<evidence type="ECO:0000313" key="5">
    <source>
        <dbReference type="EMBL" id="PRX18441.1"/>
    </source>
</evidence>
<dbReference type="InterPro" id="IPR011006">
    <property type="entry name" value="CheY-like_superfamily"/>
</dbReference>
<dbReference type="Pfam" id="PF00072">
    <property type="entry name" value="Response_reg"/>
    <property type="match status" value="1"/>
</dbReference>
<dbReference type="Gene3D" id="3.40.50.2300">
    <property type="match status" value="1"/>
</dbReference>
<dbReference type="Proteomes" id="UP000239415">
    <property type="component" value="Unassembled WGS sequence"/>
</dbReference>
<keyword evidence="1" id="KW-0597">Phosphoprotein</keyword>
<evidence type="ECO:0000256" key="1">
    <source>
        <dbReference type="ARBA" id="ARBA00022553"/>
    </source>
</evidence>
<dbReference type="GO" id="GO:0000160">
    <property type="term" value="P:phosphorelay signal transduction system"/>
    <property type="evidence" value="ECO:0007669"/>
    <property type="project" value="InterPro"/>
</dbReference>
<comment type="caution">
    <text evidence="2">Lacks conserved residue(s) required for the propagation of feature annotation.</text>
</comment>
<dbReference type="SUPFAM" id="SSF52172">
    <property type="entry name" value="CheY-like"/>
    <property type="match status" value="1"/>
</dbReference>
<proteinExistence type="predicted"/>
<dbReference type="EMBL" id="PVMZ01000013">
    <property type="protein sequence ID" value="PRX18441.1"/>
    <property type="molecule type" value="Genomic_DNA"/>
</dbReference>